<dbReference type="EMBL" id="CAKLCB010000371">
    <property type="protein sequence ID" value="CAH0520783.1"/>
    <property type="molecule type" value="Genomic_DNA"/>
</dbReference>
<evidence type="ECO:0000256" key="2">
    <source>
        <dbReference type="ARBA" id="ARBA00022723"/>
    </source>
</evidence>
<keyword evidence="8" id="KW-1185">Reference proteome</keyword>
<dbReference type="InterPro" id="IPR036258">
    <property type="entry name" value="Apyrase_sf"/>
</dbReference>
<evidence type="ECO:0000256" key="4">
    <source>
        <dbReference type="ARBA" id="ARBA00022837"/>
    </source>
</evidence>
<protein>
    <recommendedName>
        <fullName evidence="9">Soluble calcium-activated nucleotidase 1</fullName>
    </recommendedName>
</protein>
<proteinExistence type="inferred from homology"/>
<dbReference type="Pfam" id="PF06079">
    <property type="entry name" value="Apyrase"/>
    <property type="match status" value="1"/>
</dbReference>
<dbReference type="Gene3D" id="2.120.10.100">
    <property type="entry name" value="Apyrase"/>
    <property type="match status" value="1"/>
</dbReference>
<evidence type="ECO:0000256" key="1">
    <source>
        <dbReference type="ARBA" id="ARBA00001913"/>
    </source>
</evidence>
<evidence type="ECO:0000313" key="7">
    <source>
        <dbReference type="EMBL" id="CAH0520783.1"/>
    </source>
</evidence>
<organism evidence="7 8">
    <name type="scientific">Peronospora belbahrii</name>
    <dbReference type="NCBI Taxonomy" id="622444"/>
    <lineage>
        <taxon>Eukaryota</taxon>
        <taxon>Sar</taxon>
        <taxon>Stramenopiles</taxon>
        <taxon>Oomycota</taxon>
        <taxon>Peronosporomycetes</taxon>
        <taxon>Peronosporales</taxon>
        <taxon>Peronosporaceae</taxon>
        <taxon>Peronospora</taxon>
    </lineage>
</organism>
<dbReference type="SUPFAM" id="SSF101887">
    <property type="entry name" value="Apyrase"/>
    <property type="match status" value="1"/>
</dbReference>
<evidence type="ECO:0008006" key="9">
    <source>
        <dbReference type="Google" id="ProtNLM"/>
    </source>
</evidence>
<dbReference type="PANTHER" id="PTHR13023:SF3">
    <property type="entry name" value="SOLUBLE CALCIUM-ACTIVATED NUCLEOTIDASE 1"/>
    <property type="match status" value="1"/>
</dbReference>
<evidence type="ECO:0000313" key="8">
    <source>
        <dbReference type="Proteomes" id="UP001158986"/>
    </source>
</evidence>
<comment type="cofactor">
    <cofactor evidence="1">
        <name>Ca(2+)</name>
        <dbReference type="ChEBI" id="CHEBI:29108"/>
    </cofactor>
</comment>
<keyword evidence="6" id="KW-1133">Transmembrane helix</keyword>
<gene>
    <name evidence="7" type="ORF">PBS001_LOCUS7249</name>
</gene>
<evidence type="ECO:0000256" key="5">
    <source>
        <dbReference type="ARBA" id="ARBA00025738"/>
    </source>
</evidence>
<sequence length="471" mass="53318">MLVSCIDTKKKKRKLSTLDEGSNHMWSELCSKPLSRELSTASFRSQSLKVIRRHGQVFLLLFLLLLAIVAYIFLSNTSISGNHYGKKVSNEHRVNYERTPENWRKYNDQEKNKQHQQLSSKDNVKYNLRHGSTLLPSTRPDSFSIVIVADLDKQSKDESSVKPQFISYIMHATLKVVPDSSSSRFNRDVYSVTFGEETKFTTSINEAGRGFELSELVWFNGKLLAFDDRTGIVFRLKHFEGGSKTKPLQAIPEHIVMEGDGIASKGQKHEWATVKDGELYMGSVGKEFTDNSGNVIGDGNLWVAIMDHVGDIRHEDWTANFAAVRTALRCDWPGYVVHEAIEWSSIHRQWFILPRRVSTSMYNDVEDEKHGSNKVVIASEDFSSIQVREVGKVTPLRGFSSFKFVPRTDDSVVVAIKSVEVEDEKKQTSFITVFDLEGNVLMDETEIPGAKKYEGVAFAHDWSSTVPVLHA</sequence>
<keyword evidence="6" id="KW-0812">Transmembrane</keyword>
<name>A0ABN8D5S7_9STRA</name>
<reference evidence="7 8" key="1">
    <citation type="submission" date="2021-11" db="EMBL/GenBank/DDBJ databases">
        <authorList>
            <person name="Islam A."/>
            <person name="Islam S."/>
            <person name="Flora M.S."/>
            <person name="Rahman M."/>
            <person name="Ziaur R.M."/>
            <person name="Epstein J.H."/>
            <person name="Hassan M."/>
            <person name="Klassen M."/>
            <person name="Woodard K."/>
            <person name="Webb A."/>
            <person name="Webby R.J."/>
            <person name="El Zowalaty M.E."/>
        </authorList>
    </citation>
    <scope>NUCLEOTIDE SEQUENCE [LARGE SCALE GENOMIC DNA]</scope>
    <source>
        <strain evidence="7">Pbs1</strain>
    </source>
</reference>
<accession>A0ABN8D5S7</accession>
<feature type="transmembrane region" description="Helical" evidence="6">
    <location>
        <begin position="57"/>
        <end position="74"/>
    </location>
</feature>
<comment type="caution">
    <text evidence="7">The sequence shown here is derived from an EMBL/GenBank/DDBJ whole genome shotgun (WGS) entry which is preliminary data.</text>
</comment>
<keyword evidence="6" id="KW-0472">Membrane</keyword>
<evidence type="ECO:0000256" key="3">
    <source>
        <dbReference type="ARBA" id="ARBA00022801"/>
    </source>
</evidence>
<keyword evidence="2" id="KW-0479">Metal-binding</keyword>
<dbReference type="PANTHER" id="PTHR13023">
    <property type="entry name" value="APYRASE"/>
    <property type="match status" value="1"/>
</dbReference>
<keyword evidence="4" id="KW-0106">Calcium</keyword>
<dbReference type="InterPro" id="IPR009283">
    <property type="entry name" value="Apyrase"/>
</dbReference>
<evidence type="ECO:0000256" key="6">
    <source>
        <dbReference type="SAM" id="Phobius"/>
    </source>
</evidence>
<dbReference type="Proteomes" id="UP001158986">
    <property type="component" value="Unassembled WGS sequence"/>
</dbReference>
<keyword evidence="3" id="KW-0378">Hydrolase</keyword>
<comment type="similarity">
    <text evidence="5">Belongs to the apyrase family.</text>
</comment>